<reference evidence="2 3" key="1">
    <citation type="submission" date="2019-10" db="EMBL/GenBank/DDBJ databases">
        <title>Alkalibaculum tamaniensis sp.nov., a new alkaliphilic acetogen, isolated on methoxylated aromatics from a mud volcano.</title>
        <authorList>
            <person name="Khomyakova M.A."/>
            <person name="Merkel A.Y."/>
            <person name="Bonch-Osmolovskaya E.A."/>
            <person name="Slobodkin A.I."/>
        </authorList>
    </citation>
    <scope>NUCLEOTIDE SEQUENCE [LARGE SCALE GENOMIC DNA]</scope>
    <source>
        <strain evidence="2 3">M08DMB</strain>
    </source>
</reference>
<keyword evidence="1" id="KW-0812">Transmembrane</keyword>
<feature type="transmembrane region" description="Helical" evidence="1">
    <location>
        <begin position="12"/>
        <end position="31"/>
    </location>
</feature>
<feature type="transmembrane region" description="Helical" evidence="1">
    <location>
        <begin position="38"/>
        <end position="59"/>
    </location>
</feature>
<dbReference type="InterPro" id="IPR010001">
    <property type="entry name" value="BofA"/>
</dbReference>
<accession>A0A6A7KAZ5</accession>
<evidence type="ECO:0000256" key="1">
    <source>
        <dbReference type="SAM" id="Phobius"/>
    </source>
</evidence>
<dbReference type="Pfam" id="PF07441">
    <property type="entry name" value="BofA"/>
    <property type="match status" value="1"/>
</dbReference>
<keyword evidence="3" id="KW-1185">Reference proteome</keyword>
<feature type="transmembrane region" description="Helical" evidence="1">
    <location>
        <begin position="71"/>
        <end position="90"/>
    </location>
</feature>
<proteinExistence type="predicted"/>
<sequence>MGIGLETDAVLAYSIGLLLLYLLGSSLMKIFKVPVKIIMTIFINSILGGLILFILNIFGQAYNFQIGINPLNALTIGVLGIPGLIMLIILKMIL</sequence>
<name>A0A6A7KAZ5_9FIRM</name>
<evidence type="ECO:0000313" key="2">
    <source>
        <dbReference type="EMBL" id="MPW26203.1"/>
    </source>
</evidence>
<keyword evidence="1" id="KW-1133">Transmembrane helix</keyword>
<dbReference type="EMBL" id="WHNX01000015">
    <property type="protein sequence ID" value="MPW26203.1"/>
    <property type="molecule type" value="Genomic_DNA"/>
</dbReference>
<comment type="caution">
    <text evidence="2">The sequence shown here is derived from an EMBL/GenBank/DDBJ whole genome shotgun (WGS) entry which is preliminary data.</text>
</comment>
<dbReference type="RefSeq" id="WP_152804489.1">
    <property type="nucleotide sequence ID" value="NZ_WHNX01000015.1"/>
</dbReference>
<organism evidence="2 3">
    <name type="scientific">Alkalibaculum sporogenes</name>
    <dbReference type="NCBI Taxonomy" id="2655001"/>
    <lineage>
        <taxon>Bacteria</taxon>
        <taxon>Bacillati</taxon>
        <taxon>Bacillota</taxon>
        <taxon>Clostridia</taxon>
        <taxon>Eubacteriales</taxon>
        <taxon>Eubacteriaceae</taxon>
        <taxon>Alkalibaculum</taxon>
    </lineage>
</organism>
<keyword evidence="1" id="KW-0472">Membrane</keyword>
<protein>
    <submittedName>
        <fullName evidence="2">Pro-sigmaK processing inhibitor BofA</fullName>
    </submittedName>
</protein>
<dbReference type="AlphaFoldDB" id="A0A6A7KAZ5"/>
<dbReference type="NCBIfam" id="TIGR02862">
    <property type="entry name" value="spore_BofA"/>
    <property type="match status" value="1"/>
</dbReference>
<gene>
    <name evidence="2" type="primary">bofA</name>
    <name evidence="2" type="ORF">GC105_10420</name>
</gene>
<dbReference type="Proteomes" id="UP000440004">
    <property type="component" value="Unassembled WGS sequence"/>
</dbReference>
<evidence type="ECO:0000313" key="3">
    <source>
        <dbReference type="Proteomes" id="UP000440004"/>
    </source>
</evidence>